<dbReference type="PROSITE" id="PS51782">
    <property type="entry name" value="LYSM"/>
    <property type="match status" value="2"/>
</dbReference>
<dbReference type="SUPFAM" id="SSF54106">
    <property type="entry name" value="LysM domain"/>
    <property type="match status" value="2"/>
</dbReference>
<feature type="domain" description="LysM" evidence="2">
    <location>
        <begin position="320"/>
        <end position="367"/>
    </location>
</feature>
<dbReference type="InterPro" id="IPR036779">
    <property type="entry name" value="LysM_dom_sf"/>
</dbReference>
<dbReference type="KEGG" id="gtt:GUITHDRAFT_137306"/>
<organism evidence="3">
    <name type="scientific">Guillardia theta (strain CCMP2712)</name>
    <name type="common">Cryptophyte</name>
    <dbReference type="NCBI Taxonomy" id="905079"/>
    <lineage>
        <taxon>Eukaryota</taxon>
        <taxon>Cryptophyceae</taxon>
        <taxon>Pyrenomonadales</taxon>
        <taxon>Geminigeraceae</taxon>
        <taxon>Guillardia</taxon>
    </lineage>
</organism>
<dbReference type="EnsemblProtists" id="EKX47519">
    <property type="protein sequence ID" value="EKX47519"/>
    <property type="gene ID" value="GUITHDRAFT_137306"/>
</dbReference>
<evidence type="ECO:0000313" key="5">
    <source>
        <dbReference type="Proteomes" id="UP000011087"/>
    </source>
</evidence>
<reference evidence="3 5" key="1">
    <citation type="journal article" date="2012" name="Nature">
        <title>Algal genomes reveal evolutionary mosaicism and the fate of nucleomorphs.</title>
        <authorList>
            <consortium name="DOE Joint Genome Institute"/>
            <person name="Curtis B.A."/>
            <person name="Tanifuji G."/>
            <person name="Burki F."/>
            <person name="Gruber A."/>
            <person name="Irimia M."/>
            <person name="Maruyama S."/>
            <person name="Arias M.C."/>
            <person name="Ball S.G."/>
            <person name="Gile G.H."/>
            <person name="Hirakawa Y."/>
            <person name="Hopkins J.F."/>
            <person name="Kuo A."/>
            <person name="Rensing S.A."/>
            <person name="Schmutz J."/>
            <person name="Symeonidi A."/>
            <person name="Elias M."/>
            <person name="Eveleigh R.J."/>
            <person name="Herman E.K."/>
            <person name="Klute M.J."/>
            <person name="Nakayama T."/>
            <person name="Obornik M."/>
            <person name="Reyes-Prieto A."/>
            <person name="Armbrust E.V."/>
            <person name="Aves S.J."/>
            <person name="Beiko R.G."/>
            <person name="Coutinho P."/>
            <person name="Dacks J.B."/>
            <person name="Durnford D.G."/>
            <person name="Fast N.M."/>
            <person name="Green B.R."/>
            <person name="Grisdale C.J."/>
            <person name="Hempel F."/>
            <person name="Henrissat B."/>
            <person name="Hoppner M.P."/>
            <person name="Ishida K."/>
            <person name="Kim E."/>
            <person name="Koreny L."/>
            <person name="Kroth P.G."/>
            <person name="Liu Y."/>
            <person name="Malik S.B."/>
            <person name="Maier U.G."/>
            <person name="McRose D."/>
            <person name="Mock T."/>
            <person name="Neilson J.A."/>
            <person name="Onodera N.T."/>
            <person name="Poole A.M."/>
            <person name="Pritham E.J."/>
            <person name="Richards T.A."/>
            <person name="Rocap G."/>
            <person name="Roy S.W."/>
            <person name="Sarai C."/>
            <person name="Schaack S."/>
            <person name="Shirato S."/>
            <person name="Slamovits C.H."/>
            <person name="Spencer D.F."/>
            <person name="Suzuki S."/>
            <person name="Worden A.Z."/>
            <person name="Zauner S."/>
            <person name="Barry K."/>
            <person name="Bell C."/>
            <person name="Bharti A.K."/>
            <person name="Crow J.A."/>
            <person name="Grimwood J."/>
            <person name="Kramer R."/>
            <person name="Lindquist E."/>
            <person name="Lucas S."/>
            <person name="Salamov A."/>
            <person name="McFadden G.I."/>
            <person name="Lane C.E."/>
            <person name="Keeling P.J."/>
            <person name="Gray M.W."/>
            <person name="Grigoriev I.V."/>
            <person name="Archibald J.M."/>
        </authorList>
    </citation>
    <scope>NUCLEOTIDE SEQUENCE</scope>
    <source>
        <strain evidence="3 5">CCMP2712</strain>
    </source>
</reference>
<reference evidence="5" key="2">
    <citation type="submission" date="2012-11" db="EMBL/GenBank/DDBJ databases">
        <authorList>
            <person name="Kuo A."/>
            <person name="Curtis B.A."/>
            <person name="Tanifuji G."/>
            <person name="Burki F."/>
            <person name="Gruber A."/>
            <person name="Irimia M."/>
            <person name="Maruyama S."/>
            <person name="Arias M.C."/>
            <person name="Ball S.G."/>
            <person name="Gile G.H."/>
            <person name="Hirakawa Y."/>
            <person name="Hopkins J.F."/>
            <person name="Rensing S.A."/>
            <person name="Schmutz J."/>
            <person name="Symeonidi A."/>
            <person name="Elias M."/>
            <person name="Eveleigh R.J."/>
            <person name="Herman E.K."/>
            <person name="Klute M.J."/>
            <person name="Nakayama T."/>
            <person name="Obornik M."/>
            <person name="Reyes-Prieto A."/>
            <person name="Armbrust E.V."/>
            <person name="Aves S.J."/>
            <person name="Beiko R.G."/>
            <person name="Coutinho P."/>
            <person name="Dacks J.B."/>
            <person name="Durnford D.G."/>
            <person name="Fast N.M."/>
            <person name="Green B.R."/>
            <person name="Grisdale C."/>
            <person name="Hempe F."/>
            <person name="Henrissat B."/>
            <person name="Hoppner M.P."/>
            <person name="Ishida K.-I."/>
            <person name="Kim E."/>
            <person name="Koreny L."/>
            <person name="Kroth P.G."/>
            <person name="Liu Y."/>
            <person name="Malik S.-B."/>
            <person name="Maier U.G."/>
            <person name="McRose D."/>
            <person name="Mock T."/>
            <person name="Neilson J.A."/>
            <person name="Onodera N.T."/>
            <person name="Poole A.M."/>
            <person name="Pritham E.J."/>
            <person name="Richards T.A."/>
            <person name="Rocap G."/>
            <person name="Roy S.W."/>
            <person name="Sarai C."/>
            <person name="Schaack S."/>
            <person name="Shirato S."/>
            <person name="Slamovits C.H."/>
            <person name="Spencer D.F."/>
            <person name="Suzuki S."/>
            <person name="Worden A.Z."/>
            <person name="Zauner S."/>
            <person name="Barry K."/>
            <person name="Bell C."/>
            <person name="Bharti A.K."/>
            <person name="Crow J.A."/>
            <person name="Grimwood J."/>
            <person name="Kramer R."/>
            <person name="Lindquist E."/>
            <person name="Lucas S."/>
            <person name="Salamov A."/>
            <person name="McFadden G.I."/>
            <person name="Lane C.E."/>
            <person name="Keeling P.J."/>
            <person name="Gray M.W."/>
            <person name="Grigoriev I.V."/>
            <person name="Archibald J.M."/>
        </authorList>
    </citation>
    <scope>NUCLEOTIDE SEQUENCE</scope>
    <source>
        <strain evidence="5">CCMP2712</strain>
    </source>
</reference>
<dbReference type="Pfam" id="PF01476">
    <property type="entry name" value="LysM"/>
    <property type="match status" value="2"/>
</dbReference>
<name>L1JHA3_GUITC</name>
<gene>
    <name evidence="3" type="ORF">GUITHDRAFT_137306</name>
</gene>
<evidence type="ECO:0000313" key="4">
    <source>
        <dbReference type="EnsemblProtists" id="EKX47519"/>
    </source>
</evidence>
<proteinExistence type="predicted"/>
<dbReference type="AlphaFoldDB" id="L1JHA3"/>
<dbReference type="EMBL" id="JH992989">
    <property type="protein sequence ID" value="EKX47519.1"/>
    <property type="molecule type" value="Genomic_DNA"/>
</dbReference>
<sequence length="518" mass="56741">MTGFTMSRASLCALVGSLWALSVRGEYCSTRFDPTLGKNGCEKYSGCCFKLGLCLPCQKINGVWQGIVGKCVFDTVGVSRNPIAATVDFRLSASPATEDGKPLSDASVIMFHNTTGNVDMVINTFFGQRVLLGKYYIQVEENTCGTTTTSYPCRKGTFLTLALGTTRPPTPEPSKVSQVVTEEDHYVYFQGQLVQPSPLDSYYRRFEAGSCRYLVLEGDSLASIASRFMLTWQELFAFNAHLLEPSDIVPGLTISIGRHHVVRGGCLPNCYRQMQYESCLTDGDCRGDATCRYFLDLGQVCVEYDSSCMENGVCLTCQWDIHPDKCGETLYSIATRYGTSWQRILDVNPQLAAPCLALLAPGQELGPDCVIQPALLLPPLTAMQEYRRYPVVDGQGLSWAVRRWDGGGEGSEEEQELGKLFTCNTVWSSASLVDKCCHIPRCKCCTEEGTDSGTPTTARCDENIIPVTGVAGFVPLESINPLNGNLETSCVEEQSQFNCKQCKDPTVAPPGCKICVRV</sequence>
<dbReference type="SMART" id="SM00257">
    <property type="entry name" value="LysM"/>
    <property type="match status" value="2"/>
</dbReference>
<feature type="domain" description="LysM" evidence="2">
    <location>
        <begin position="211"/>
        <end position="256"/>
    </location>
</feature>
<evidence type="ECO:0000259" key="2">
    <source>
        <dbReference type="PROSITE" id="PS51782"/>
    </source>
</evidence>
<keyword evidence="1" id="KW-0732">Signal</keyword>
<evidence type="ECO:0000313" key="3">
    <source>
        <dbReference type="EMBL" id="EKX47519.1"/>
    </source>
</evidence>
<dbReference type="HOGENOM" id="CLU_526244_0_0_1"/>
<dbReference type="OrthoDB" id="10608093at2759"/>
<evidence type="ECO:0000256" key="1">
    <source>
        <dbReference type="SAM" id="SignalP"/>
    </source>
</evidence>
<dbReference type="Proteomes" id="UP000011087">
    <property type="component" value="Unassembled WGS sequence"/>
</dbReference>
<feature type="chain" id="PRO_5008771320" description="LysM domain-containing protein" evidence="1">
    <location>
        <begin position="26"/>
        <end position="518"/>
    </location>
</feature>
<dbReference type="CDD" id="cd00118">
    <property type="entry name" value="LysM"/>
    <property type="match status" value="2"/>
</dbReference>
<feature type="signal peptide" evidence="1">
    <location>
        <begin position="1"/>
        <end position="25"/>
    </location>
</feature>
<dbReference type="GeneID" id="17304370"/>
<dbReference type="InterPro" id="IPR018392">
    <property type="entry name" value="LysM"/>
</dbReference>
<protein>
    <recommendedName>
        <fullName evidence="2">LysM domain-containing protein</fullName>
    </recommendedName>
</protein>
<dbReference type="Gene3D" id="3.10.350.10">
    <property type="entry name" value="LysM domain"/>
    <property type="match status" value="2"/>
</dbReference>
<keyword evidence="5" id="KW-1185">Reference proteome</keyword>
<dbReference type="RefSeq" id="XP_005834499.1">
    <property type="nucleotide sequence ID" value="XM_005834442.1"/>
</dbReference>
<accession>L1JHA3</accession>
<reference evidence="4" key="3">
    <citation type="submission" date="2016-03" db="UniProtKB">
        <authorList>
            <consortium name="EnsemblProtists"/>
        </authorList>
    </citation>
    <scope>IDENTIFICATION</scope>
</reference>
<dbReference type="PaxDb" id="55529-EKX47519"/>